<keyword evidence="2" id="KW-1185">Reference proteome</keyword>
<evidence type="ECO:0000313" key="1">
    <source>
        <dbReference type="EMBL" id="ORY86075.1"/>
    </source>
</evidence>
<sequence>MRVDVLVEHVATHIFAPEDKLDRSLDRKMGASIASIGSHSAGTLSADVQRKVSKTICAGCHVALDGTADLVNAKSLRFTLRSLVQRMALRCVTTDLRKDFHGPHCRAMADPSSGNTILCQLCDVLAFCPQCGAMFRVLRGACRACVSSSCSWCGAVFRVLRRARRACMSFSSSVFCCSASTSARRSLCLDSRCQ</sequence>
<organism evidence="1 2">
    <name type="scientific">Protomyces lactucae-debilis</name>
    <dbReference type="NCBI Taxonomy" id="2754530"/>
    <lineage>
        <taxon>Eukaryota</taxon>
        <taxon>Fungi</taxon>
        <taxon>Dikarya</taxon>
        <taxon>Ascomycota</taxon>
        <taxon>Taphrinomycotina</taxon>
        <taxon>Taphrinomycetes</taxon>
        <taxon>Taphrinales</taxon>
        <taxon>Protomycetaceae</taxon>
        <taxon>Protomyces</taxon>
    </lineage>
</organism>
<accession>A0A1Y2FTQ7</accession>
<reference evidence="1 2" key="1">
    <citation type="submission" date="2016-07" db="EMBL/GenBank/DDBJ databases">
        <title>Pervasive Adenine N6-methylation of Active Genes in Fungi.</title>
        <authorList>
            <consortium name="DOE Joint Genome Institute"/>
            <person name="Mondo S.J."/>
            <person name="Dannebaum R.O."/>
            <person name="Kuo R.C."/>
            <person name="Labutti K."/>
            <person name="Haridas S."/>
            <person name="Kuo A."/>
            <person name="Salamov A."/>
            <person name="Ahrendt S.R."/>
            <person name="Lipzen A."/>
            <person name="Sullivan W."/>
            <person name="Andreopoulos W.B."/>
            <person name="Clum A."/>
            <person name="Lindquist E."/>
            <person name="Daum C."/>
            <person name="Ramamoorthy G.K."/>
            <person name="Gryganskyi A."/>
            <person name="Culley D."/>
            <person name="Magnuson J.K."/>
            <person name="James T.Y."/>
            <person name="O'Malley M.A."/>
            <person name="Stajich J.E."/>
            <person name="Spatafora J.W."/>
            <person name="Visel A."/>
            <person name="Grigoriev I.V."/>
        </authorList>
    </citation>
    <scope>NUCLEOTIDE SEQUENCE [LARGE SCALE GENOMIC DNA]</scope>
    <source>
        <strain evidence="1 2">12-1054</strain>
    </source>
</reference>
<comment type="caution">
    <text evidence="1">The sequence shown here is derived from an EMBL/GenBank/DDBJ whole genome shotgun (WGS) entry which is preliminary data.</text>
</comment>
<dbReference type="Proteomes" id="UP000193685">
    <property type="component" value="Unassembled WGS sequence"/>
</dbReference>
<gene>
    <name evidence="1" type="ORF">BCR37DRAFT_203380</name>
</gene>
<dbReference type="AlphaFoldDB" id="A0A1Y2FTQ7"/>
<proteinExistence type="predicted"/>
<dbReference type="EMBL" id="MCFI01000003">
    <property type="protein sequence ID" value="ORY86075.1"/>
    <property type="molecule type" value="Genomic_DNA"/>
</dbReference>
<dbReference type="GeneID" id="63782967"/>
<name>A0A1Y2FTQ7_PROLT</name>
<dbReference type="RefSeq" id="XP_040727257.1">
    <property type="nucleotide sequence ID" value="XM_040866368.1"/>
</dbReference>
<protein>
    <submittedName>
        <fullName evidence="1">Uncharacterized protein</fullName>
    </submittedName>
</protein>
<evidence type="ECO:0000313" key="2">
    <source>
        <dbReference type="Proteomes" id="UP000193685"/>
    </source>
</evidence>